<dbReference type="AlphaFoldDB" id="A0A426YC63"/>
<feature type="transmembrane region" description="Helical" evidence="1">
    <location>
        <begin position="97"/>
        <end position="118"/>
    </location>
</feature>
<proteinExistence type="predicted"/>
<organism evidence="2 3">
    <name type="scientific">Ensete ventricosum</name>
    <name type="common">Abyssinian banana</name>
    <name type="synonym">Musa ensete</name>
    <dbReference type="NCBI Taxonomy" id="4639"/>
    <lineage>
        <taxon>Eukaryota</taxon>
        <taxon>Viridiplantae</taxon>
        <taxon>Streptophyta</taxon>
        <taxon>Embryophyta</taxon>
        <taxon>Tracheophyta</taxon>
        <taxon>Spermatophyta</taxon>
        <taxon>Magnoliopsida</taxon>
        <taxon>Liliopsida</taxon>
        <taxon>Zingiberales</taxon>
        <taxon>Musaceae</taxon>
        <taxon>Ensete</taxon>
    </lineage>
</organism>
<gene>
    <name evidence="2" type="ORF">B296_00015810</name>
</gene>
<reference evidence="2 3" key="1">
    <citation type="journal article" date="2014" name="Agronomy (Basel)">
        <title>A Draft Genome Sequence for Ensete ventricosum, the Drought-Tolerant Tree Against Hunger.</title>
        <authorList>
            <person name="Harrison J."/>
            <person name="Moore K.A."/>
            <person name="Paszkiewicz K."/>
            <person name="Jones T."/>
            <person name="Grant M."/>
            <person name="Ambacheew D."/>
            <person name="Muzemil S."/>
            <person name="Studholme D.J."/>
        </authorList>
    </citation>
    <scope>NUCLEOTIDE SEQUENCE [LARGE SCALE GENOMIC DNA]</scope>
</reference>
<dbReference type="EMBL" id="AMZH03013431">
    <property type="protein sequence ID" value="RRT49278.1"/>
    <property type="molecule type" value="Genomic_DNA"/>
</dbReference>
<protein>
    <submittedName>
        <fullName evidence="2">Uncharacterized protein</fullName>
    </submittedName>
</protein>
<evidence type="ECO:0000313" key="2">
    <source>
        <dbReference type="EMBL" id="RRT49278.1"/>
    </source>
</evidence>
<accession>A0A426YC63</accession>
<evidence type="ECO:0000256" key="1">
    <source>
        <dbReference type="SAM" id="Phobius"/>
    </source>
</evidence>
<dbReference type="Proteomes" id="UP000287651">
    <property type="component" value="Unassembled WGS sequence"/>
</dbReference>
<sequence length="124" mass="13127">MGPSASWELLAKNAPGHPAAFVDPRVSASLMSALRGQPREAQIDAGEVGLSSALSGRSPLLHPVAIRMPDSPAGDRWKDVSGGGCGFAIAISGIGRYFYYFPSACAFCPFRFGFGLLLSERQRP</sequence>
<evidence type="ECO:0000313" key="3">
    <source>
        <dbReference type="Proteomes" id="UP000287651"/>
    </source>
</evidence>
<comment type="caution">
    <text evidence="2">The sequence shown here is derived from an EMBL/GenBank/DDBJ whole genome shotgun (WGS) entry which is preliminary data.</text>
</comment>
<keyword evidence="1" id="KW-1133">Transmembrane helix</keyword>
<keyword evidence="1" id="KW-0472">Membrane</keyword>
<keyword evidence="1" id="KW-0812">Transmembrane</keyword>
<name>A0A426YC63_ENSVE</name>